<dbReference type="PRINTS" id="PR00069">
    <property type="entry name" value="ALDKETRDTASE"/>
</dbReference>
<proteinExistence type="predicted"/>
<evidence type="ECO:0000313" key="3">
    <source>
        <dbReference type="Proteomes" id="UP001204798"/>
    </source>
</evidence>
<dbReference type="InterPro" id="IPR023210">
    <property type="entry name" value="NADP_OxRdtase_dom"/>
</dbReference>
<dbReference type="PANTHER" id="PTHR43312:SF1">
    <property type="entry name" value="NADP-DEPENDENT OXIDOREDUCTASE DOMAIN-CONTAINING PROTEIN"/>
    <property type="match status" value="1"/>
</dbReference>
<dbReference type="InterPro" id="IPR053135">
    <property type="entry name" value="AKR2_Oxidoreductase"/>
</dbReference>
<dbReference type="InterPro" id="IPR020471">
    <property type="entry name" value="AKR"/>
</dbReference>
<dbReference type="PANTHER" id="PTHR43312">
    <property type="entry name" value="D-THREO-ALDOSE 1-DEHYDROGENASE"/>
    <property type="match status" value="1"/>
</dbReference>
<organism evidence="2 3">
    <name type="scientific">Candidatus Fervidibacter sacchari</name>
    <dbReference type="NCBI Taxonomy" id="1448929"/>
    <lineage>
        <taxon>Bacteria</taxon>
        <taxon>Candidatus Fervidibacterota</taxon>
        <taxon>Candidatus Fervidibacter</taxon>
    </lineage>
</organism>
<keyword evidence="3" id="KW-1185">Reference proteome</keyword>
<dbReference type="Pfam" id="PF00248">
    <property type="entry name" value="Aldo_ket_red"/>
    <property type="match status" value="1"/>
</dbReference>
<dbReference type="Proteomes" id="UP001204798">
    <property type="component" value="Unassembled WGS sequence"/>
</dbReference>
<accession>A0ABT2EIL6</accession>
<dbReference type="EMBL" id="JANUCP010000001">
    <property type="protein sequence ID" value="MCS3917794.1"/>
    <property type="molecule type" value="Genomic_DNA"/>
</dbReference>
<protein>
    <submittedName>
        <fullName evidence="2">Aryl-alcohol dehydrogenase-like predicted oxidoreductase</fullName>
    </submittedName>
</protein>
<dbReference type="CDD" id="cd19100">
    <property type="entry name" value="AKR_unchar"/>
    <property type="match status" value="1"/>
</dbReference>
<gene>
    <name evidence="2" type="ORF">M2350_000191</name>
</gene>
<dbReference type="RefSeq" id="WP_259092330.1">
    <property type="nucleotide sequence ID" value="NZ_CP130454.1"/>
</dbReference>
<evidence type="ECO:0000313" key="2">
    <source>
        <dbReference type="EMBL" id="MCS3917794.1"/>
    </source>
</evidence>
<dbReference type="SUPFAM" id="SSF51430">
    <property type="entry name" value="NAD(P)-linked oxidoreductase"/>
    <property type="match status" value="1"/>
</dbReference>
<name>A0ABT2EIL6_9BACT</name>
<comment type="caution">
    <text evidence="2">The sequence shown here is derived from an EMBL/GenBank/DDBJ whole genome shotgun (WGS) entry which is preliminary data.</text>
</comment>
<dbReference type="InterPro" id="IPR036812">
    <property type="entry name" value="NAD(P)_OxRdtase_dom_sf"/>
</dbReference>
<feature type="domain" description="NADP-dependent oxidoreductase" evidence="1">
    <location>
        <begin position="32"/>
        <end position="228"/>
    </location>
</feature>
<dbReference type="Gene3D" id="3.20.20.100">
    <property type="entry name" value="NADP-dependent oxidoreductase domain"/>
    <property type="match status" value="1"/>
</dbReference>
<reference evidence="2 3" key="1">
    <citation type="submission" date="2022-08" db="EMBL/GenBank/DDBJ databases">
        <title>Bacterial and archaeal communities from various locations to study Microbial Dark Matter (Phase II).</title>
        <authorList>
            <person name="Stepanauskas R."/>
        </authorList>
    </citation>
    <scope>NUCLEOTIDE SEQUENCE [LARGE SCALE GENOMIC DNA]</scope>
    <source>
        <strain evidence="2 3">PD1</strain>
    </source>
</reference>
<evidence type="ECO:0000259" key="1">
    <source>
        <dbReference type="Pfam" id="PF00248"/>
    </source>
</evidence>
<sequence>MAQALKIGGEVQTKSWWVPLGNTGIVVPRLSIGTGTYGWGGSSAQTRLGFRECVKLLLTAYEHGVAWFDSADQYGSHPHVREALKSLDREKVIITTKTTARSREQARQDIQRFLKELGTDYIDIVLMHCLVDSNWATTMRPVMEALSEAKERGLVRAVGVSCHSFAALKVASTHPWVDVILARLNYDGMHMDGKPNEVLPVLETAMREGKGVYAMKVFGQGGLNRSPERAIRFVFESGIPAATIGMVSETEVKQNVQIARQLFPQD</sequence>